<protein>
    <submittedName>
        <fullName evidence="1">Uncharacterized protein</fullName>
    </submittedName>
</protein>
<sequence>IDNAPEKANFLYPNEYDINRIDRGLFSKGENNNQFYFFYYYHDGAEYYEAEDTYKEEHIYDYNYLRLDTSD</sequence>
<dbReference type="EMBL" id="BARW01014193">
    <property type="protein sequence ID" value="GAI73798.1"/>
    <property type="molecule type" value="Genomic_DNA"/>
</dbReference>
<comment type="caution">
    <text evidence="1">The sequence shown here is derived from an EMBL/GenBank/DDBJ whole genome shotgun (WGS) entry which is preliminary data.</text>
</comment>
<organism evidence="1">
    <name type="scientific">marine sediment metagenome</name>
    <dbReference type="NCBI Taxonomy" id="412755"/>
    <lineage>
        <taxon>unclassified sequences</taxon>
        <taxon>metagenomes</taxon>
        <taxon>ecological metagenomes</taxon>
    </lineage>
</organism>
<reference evidence="1" key="1">
    <citation type="journal article" date="2014" name="Front. Microbiol.">
        <title>High frequency of phylogenetically diverse reductive dehalogenase-homologous genes in deep subseafloor sedimentary metagenomes.</title>
        <authorList>
            <person name="Kawai M."/>
            <person name="Futagami T."/>
            <person name="Toyoda A."/>
            <person name="Takaki Y."/>
            <person name="Nishi S."/>
            <person name="Hori S."/>
            <person name="Arai W."/>
            <person name="Tsubouchi T."/>
            <person name="Morono Y."/>
            <person name="Uchiyama I."/>
            <person name="Ito T."/>
            <person name="Fujiyama A."/>
            <person name="Inagaki F."/>
            <person name="Takami H."/>
        </authorList>
    </citation>
    <scope>NUCLEOTIDE SEQUENCE</scope>
    <source>
        <strain evidence="1">Expedition CK06-06</strain>
    </source>
</reference>
<accession>X1QZT3</accession>
<evidence type="ECO:0000313" key="1">
    <source>
        <dbReference type="EMBL" id="GAI73798.1"/>
    </source>
</evidence>
<feature type="non-terminal residue" evidence="1">
    <location>
        <position position="71"/>
    </location>
</feature>
<feature type="non-terminal residue" evidence="1">
    <location>
        <position position="1"/>
    </location>
</feature>
<proteinExistence type="predicted"/>
<gene>
    <name evidence="1" type="ORF">S12H4_25372</name>
</gene>
<dbReference type="AlphaFoldDB" id="X1QZT3"/>
<name>X1QZT3_9ZZZZ</name>